<comment type="caution">
    <text evidence="8">The sequence shown here is derived from an EMBL/GenBank/DDBJ whole genome shotgun (WGS) entry which is preliminary data.</text>
</comment>
<gene>
    <name evidence="8" type="ORF">Pmani_008703</name>
</gene>
<dbReference type="FunFam" id="3.30.160.60:FF:000100">
    <property type="entry name" value="Zinc finger 45-like"/>
    <property type="match status" value="1"/>
</dbReference>
<feature type="domain" description="C2H2-type" evidence="7">
    <location>
        <begin position="393"/>
        <end position="421"/>
    </location>
</feature>
<feature type="domain" description="C2H2-type" evidence="7">
    <location>
        <begin position="685"/>
        <end position="712"/>
    </location>
</feature>
<feature type="domain" description="C2H2-type" evidence="7">
    <location>
        <begin position="1654"/>
        <end position="1681"/>
    </location>
</feature>
<name>A0AAE1Q683_9EUCA</name>
<feature type="domain" description="C2H2-type" evidence="7">
    <location>
        <begin position="788"/>
        <end position="815"/>
    </location>
</feature>
<dbReference type="PANTHER" id="PTHR24379">
    <property type="entry name" value="KRAB AND ZINC FINGER DOMAIN-CONTAINING"/>
    <property type="match status" value="1"/>
</dbReference>
<dbReference type="FunFam" id="3.30.160.60:FF:000446">
    <property type="entry name" value="Zinc finger protein"/>
    <property type="match status" value="1"/>
</dbReference>
<feature type="compositionally biased region" description="Low complexity" evidence="6">
    <location>
        <begin position="1913"/>
        <end position="1925"/>
    </location>
</feature>
<feature type="domain" description="C2H2-type" evidence="7">
    <location>
        <begin position="929"/>
        <end position="957"/>
    </location>
</feature>
<dbReference type="EMBL" id="JAWZYT010000670">
    <property type="protein sequence ID" value="KAK4320429.1"/>
    <property type="molecule type" value="Genomic_DNA"/>
</dbReference>
<feature type="domain" description="C2H2-type" evidence="7">
    <location>
        <begin position="1822"/>
        <end position="1850"/>
    </location>
</feature>
<dbReference type="GO" id="GO:0000977">
    <property type="term" value="F:RNA polymerase II transcription regulatory region sequence-specific DNA binding"/>
    <property type="evidence" value="ECO:0007669"/>
    <property type="project" value="TreeGrafter"/>
</dbReference>
<dbReference type="Pfam" id="PF12874">
    <property type="entry name" value="zf-met"/>
    <property type="match status" value="1"/>
</dbReference>
<feature type="compositionally biased region" description="Pro residues" evidence="6">
    <location>
        <begin position="1881"/>
        <end position="1892"/>
    </location>
</feature>
<feature type="domain" description="C2H2-type" evidence="7">
    <location>
        <begin position="1793"/>
        <end position="1820"/>
    </location>
</feature>
<dbReference type="GO" id="GO:0008270">
    <property type="term" value="F:zinc ion binding"/>
    <property type="evidence" value="ECO:0007669"/>
    <property type="project" value="UniProtKB-KW"/>
</dbReference>
<evidence type="ECO:0000256" key="5">
    <source>
        <dbReference type="PROSITE-ProRule" id="PRU00042"/>
    </source>
</evidence>
<feature type="region of interest" description="Disordered" evidence="6">
    <location>
        <begin position="1336"/>
        <end position="1387"/>
    </location>
</feature>
<keyword evidence="1" id="KW-0479">Metal-binding</keyword>
<feature type="region of interest" description="Disordered" evidence="6">
    <location>
        <begin position="115"/>
        <end position="154"/>
    </location>
</feature>
<feature type="domain" description="C2H2-type" evidence="7">
    <location>
        <begin position="1682"/>
        <end position="1709"/>
    </location>
</feature>
<dbReference type="PROSITE" id="PS00028">
    <property type="entry name" value="ZINC_FINGER_C2H2_1"/>
    <property type="match status" value="21"/>
</dbReference>
<keyword evidence="2" id="KW-0677">Repeat</keyword>
<evidence type="ECO:0000313" key="8">
    <source>
        <dbReference type="EMBL" id="KAK4320429.1"/>
    </source>
</evidence>
<dbReference type="InterPro" id="IPR013087">
    <property type="entry name" value="Znf_C2H2_type"/>
</dbReference>
<dbReference type="Proteomes" id="UP001292094">
    <property type="component" value="Unassembled WGS sequence"/>
</dbReference>
<feature type="domain" description="C2H2-type" evidence="7">
    <location>
        <begin position="727"/>
        <end position="754"/>
    </location>
</feature>
<evidence type="ECO:0000256" key="4">
    <source>
        <dbReference type="ARBA" id="ARBA00022833"/>
    </source>
</evidence>
<dbReference type="PANTHER" id="PTHR24379:SF121">
    <property type="entry name" value="C2H2-TYPE DOMAIN-CONTAINING PROTEIN"/>
    <property type="match status" value="1"/>
</dbReference>
<feature type="domain" description="C2H2-type" evidence="7">
    <location>
        <begin position="756"/>
        <end position="779"/>
    </location>
</feature>
<feature type="region of interest" description="Disordered" evidence="6">
    <location>
        <begin position="296"/>
        <end position="325"/>
    </location>
</feature>
<evidence type="ECO:0000313" key="9">
    <source>
        <dbReference type="Proteomes" id="UP001292094"/>
    </source>
</evidence>
<accession>A0AAE1Q683</accession>
<feature type="domain" description="C2H2-type" evidence="7">
    <location>
        <begin position="1627"/>
        <end position="1654"/>
    </location>
</feature>
<feature type="domain" description="C2H2-type" evidence="7">
    <location>
        <begin position="901"/>
        <end position="929"/>
    </location>
</feature>
<dbReference type="InterPro" id="IPR036236">
    <property type="entry name" value="Znf_C2H2_sf"/>
</dbReference>
<feature type="domain" description="C2H2-type" evidence="7">
    <location>
        <begin position="817"/>
        <end position="839"/>
    </location>
</feature>
<organism evidence="8 9">
    <name type="scientific">Petrolisthes manimaculis</name>
    <dbReference type="NCBI Taxonomy" id="1843537"/>
    <lineage>
        <taxon>Eukaryota</taxon>
        <taxon>Metazoa</taxon>
        <taxon>Ecdysozoa</taxon>
        <taxon>Arthropoda</taxon>
        <taxon>Crustacea</taxon>
        <taxon>Multicrustacea</taxon>
        <taxon>Malacostraca</taxon>
        <taxon>Eumalacostraca</taxon>
        <taxon>Eucarida</taxon>
        <taxon>Decapoda</taxon>
        <taxon>Pleocyemata</taxon>
        <taxon>Anomura</taxon>
        <taxon>Galatheoidea</taxon>
        <taxon>Porcellanidae</taxon>
        <taxon>Petrolisthes</taxon>
    </lineage>
</organism>
<feature type="region of interest" description="Disordered" evidence="6">
    <location>
        <begin position="1763"/>
        <end position="1792"/>
    </location>
</feature>
<reference evidence="8" key="1">
    <citation type="submission" date="2023-11" db="EMBL/GenBank/DDBJ databases">
        <title>Genome assemblies of two species of porcelain crab, Petrolisthes cinctipes and Petrolisthes manimaculis (Anomura: Porcellanidae).</title>
        <authorList>
            <person name="Angst P."/>
        </authorList>
    </citation>
    <scope>NUCLEOTIDE SEQUENCE</scope>
    <source>
        <strain evidence="8">PB745_02</strain>
        <tissue evidence="8">Gill</tissue>
    </source>
</reference>
<dbReference type="Pfam" id="PF00096">
    <property type="entry name" value="zf-C2H2"/>
    <property type="match status" value="9"/>
</dbReference>
<evidence type="ECO:0000256" key="1">
    <source>
        <dbReference type="ARBA" id="ARBA00022723"/>
    </source>
</evidence>
<dbReference type="Pfam" id="PF13912">
    <property type="entry name" value="zf-C2H2_6"/>
    <property type="match status" value="1"/>
</dbReference>
<protein>
    <recommendedName>
        <fullName evidence="7">C2H2-type domain-containing protein</fullName>
    </recommendedName>
</protein>
<dbReference type="Gene3D" id="3.30.160.60">
    <property type="entry name" value="Classic Zinc Finger"/>
    <property type="match status" value="13"/>
</dbReference>
<feature type="domain" description="C2H2-type" evidence="7">
    <location>
        <begin position="958"/>
        <end position="981"/>
    </location>
</feature>
<feature type="compositionally biased region" description="Basic and acidic residues" evidence="6">
    <location>
        <begin position="1"/>
        <end position="11"/>
    </location>
</feature>
<keyword evidence="9" id="KW-1185">Reference proteome</keyword>
<dbReference type="SUPFAM" id="SSF57667">
    <property type="entry name" value="beta-beta-alpha zinc fingers"/>
    <property type="match status" value="10"/>
</dbReference>
<feature type="compositionally biased region" description="Low complexity" evidence="6">
    <location>
        <begin position="1893"/>
        <end position="1905"/>
    </location>
</feature>
<feature type="compositionally biased region" description="Polar residues" evidence="6">
    <location>
        <begin position="1867"/>
        <end position="1878"/>
    </location>
</feature>
<feature type="compositionally biased region" description="Polar residues" evidence="6">
    <location>
        <begin position="1344"/>
        <end position="1365"/>
    </location>
</feature>
<feature type="domain" description="C2H2-type" evidence="7">
    <location>
        <begin position="478"/>
        <end position="501"/>
    </location>
</feature>
<keyword evidence="3 5" id="KW-0863">Zinc-finger</keyword>
<feature type="region of interest" description="Disordered" evidence="6">
    <location>
        <begin position="1503"/>
        <end position="1630"/>
    </location>
</feature>
<feature type="domain" description="C2H2-type" evidence="7">
    <location>
        <begin position="843"/>
        <end position="870"/>
    </location>
</feature>
<feature type="region of interest" description="Disordered" evidence="6">
    <location>
        <begin position="1041"/>
        <end position="1072"/>
    </location>
</feature>
<feature type="domain" description="C2H2-type" evidence="7">
    <location>
        <begin position="1710"/>
        <end position="1738"/>
    </location>
</feature>
<evidence type="ECO:0000259" key="7">
    <source>
        <dbReference type="PROSITE" id="PS50157"/>
    </source>
</evidence>
<evidence type="ECO:0000256" key="3">
    <source>
        <dbReference type="ARBA" id="ARBA00022771"/>
    </source>
</evidence>
<keyword evidence="4" id="KW-0862">Zinc</keyword>
<feature type="region of interest" description="Disordered" evidence="6">
    <location>
        <begin position="1842"/>
        <end position="1926"/>
    </location>
</feature>
<proteinExistence type="predicted"/>
<dbReference type="SMART" id="SM00355">
    <property type="entry name" value="ZnF_C2H2"/>
    <property type="match status" value="25"/>
</dbReference>
<feature type="domain" description="C2H2-type" evidence="7">
    <location>
        <begin position="873"/>
        <end position="900"/>
    </location>
</feature>
<feature type="compositionally biased region" description="Polar residues" evidence="6">
    <location>
        <begin position="1047"/>
        <end position="1057"/>
    </location>
</feature>
<feature type="compositionally biased region" description="Polar residues" evidence="6">
    <location>
        <begin position="1850"/>
        <end position="1860"/>
    </location>
</feature>
<dbReference type="GO" id="GO:0000981">
    <property type="term" value="F:DNA-binding transcription factor activity, RNA polymerase II-specific"/>
    <property type="evidence" value="ECO:0007669"/>
    <property type="project" value="TreeGrafter"/>
</dbReference>
<evidence type="ECO:0000256" key="6">
    <source>
        <dbReference type="SAM" id="MobiDB-lite"/>
    </source>
</evidence>
<evidence type="ECO:0000256" key="2">
    <source>
        <dbReference type="ARBA" id="ARBA00022737"/>
    </source>
</evidence>
<dbReference type="PROSITE" id="PS50157">
    <property type="entry name" value="ZINC_FINGER_C2H2_2"/>
    <property type="match status" value="18"/>
</dbReference>
<sequence>MMEVKTKELHLEQNPTPRDLSCNVESSPHNTTTMSGSLVSCSSQAGDTGHGTALLHSELCESVLTQPDRYLDGVPIFGIDDGDEAHHTHIPATNIDLTERIPILEPTGMGSAGFDAQTHQTGLDPDCQEISESPESPQGRLKIDTLPEGTEDSAEPKEAKMELLNSVPFLVSEEGVLFQCFPISEKEMIIMSVNDNQLLMNDSLGTHITTSDSASSATTSKYESIISVKEDSVLKLPSVSEISNQRCDPSSIILSSAGIIENAGTLPPCSTPEVSQSSGLPQISLVSHIDFDTTATSQQDSLECHDDTSSGRQRKPKTVPTVSEVSGENDMKVTHATIYAPAPQKVKSGEGEGEEQSGSDCLRCHLCSNTMPSLLTLRHHLVVTHNQTDIRSYKCFLCQQECWSERQLEWHLRVHHSIKNPSVACEVCGAQLATPAECRAHLRKHPLTLPCPTCSQKFRSYHQLAAHVQEHLSLLQPHSCVLCGASFSHPTTLTVHKRRHTPHSCPVSACHHTAQDESWLVAHLLQHHSQSHPHLTDLASIEDAKDCRLDKLLINYSALTTPSPSHQTIENTGISSSSYRSQLLKLSTSKDGNELNLWPSDTNEDNNSEVCKGIMQNLVEAVVKVEKEEEEGKHNKMEKGVTGKVQLLLKALEQQPGPYRCGLCNVYLPSPQELATHKAGHNQTVICIKCEKSFLSVKQLKRHMTVHSTQDASQGTTEQQHTADWEHQCVECGKVCGSESALSRHQGTHNRSRGRYECQVCQRRVRTRHHLTEHMARVHKINAESKVFPCPMCDRHFTSKTHLDIHLVSHGERSGGLWCSECGRKFVRPRSLQRHLAVHRRIFTCPTCSQTFPSARTLNTHTRTHDPTHATRLSCPECPQQFAYKSQLAIHRRVHTGERPYQCETCGKPFKRFQQCRAHQRMIHETQREACVECGKTFGDKTNLLRHRLMVHHHLKRWVCGMCGQSYAYSQDLRNHLSKQHNLNFHRINPATRKTRHEVYVVPELGSSGVSESLRAAVERVCEAERSKVEQVLASTCNGLKNPPPQSCSGTNASATTRDLDDPDEPTVVGTNDRVNLDTMQSHGSSTGRTLTLPPLAPMPALPTLNSTRNKVVYKTQDNVVSAQGVLEGVSVKEGLVREGVLQSVAIQDSVVQGVVRVACAQCGTDTEAGLQCGPCGAFVCSQTHLDQHVAANHRVFYQCSLCVLGYGGQGENTVAIPQPHSILPINGDGSTYLNPHPPLSLHVGSTSQHVGVPVLHSQPLMQVGSVAGGSVQQVPLVLTQQPVAPTGVVLQCPSGSSGGGGTVLPPTLSLLPHTTLQDPSKYHDKQTVITMTDYLSLNPPPQVHSSSAVPHHPTTSAQNPTALSSKEDRKEGQSFIQSSNNSEREPVCVVTVPSSSRRQQLVLPLEDGPLTSFTTAEQGIVGVTSHPGCTNNTSTLVLDSPGNGSQGTASGSMLLVSSLPQAGPISASPPVLPHTRESVEQPTAVSASMASVLLTLATPSHQDIPASPIHPPPHSPSSLLVAGLSGHRNQPDEVADMEADGGGSDNPDDPPPVLHQPQTHLDSSTPPPTQKAQDVKGEDVSYPRGPPQEVSVEIIQPRPRRAKTAAAPPRPPCSGAGKSSSERERSECPTCSKKFQSSAHLERHMRTHDPNRHTCTVCSKAFTERYNLKTHMLTHTQERPHTCTLCHKDFRYMRDLTEHKRIHEGSRPHICSVCNHRFIRRRDYTRHYREQHCNERHQCKVCGASFKRRMYLEMVHMRTHHPTTETAGQKHKTMTTNATTSNSHRENSGETHLCRTCGKTFARARYLTSHMRTHSRRADYIRCSKCPRMFTSERTLKVHNETFHERDTSSSLDNQSLADNSKHPETPSTNNSNSQTRSPLQPPVPFFPEPNQPQNENSNNTEPSLVVEQTTSALSSSSSFDSSSQTYHQLGEGVKKLKVDLLSVREAPEGRHIVPISYLAPSFSTQ</sequence>
<feature type="region of interest" description="Disordered" evidence="6">
    <location>
        <begin position="1"/>
        <end position="20"/>
    </location>
</feature>
<dbReference type="GO" id="GO:0005634">
    <property type="term" value="C:nucleus"/>
    <property type="evidence" value="ECO:0007669"/>
    <property type="project" value="TreeGrafter"/>
</dbReference>